<sequence>MTTKKSVQDVGEICYGERELGKDILACEEVVYLIKAA</sequence>
<evidence type="ECO:0000313" key="2">
    <source>
        <dbReference type="Proteomes" id="UP000265520"/>
    </source>
</evidence>
<dbReference type="Proteomes" id="UP000265520">
    <property type="component" value="Unassembled WGS sequence"/>
</dbReference>
<organism evidence="1 2">
    <name type="scientific">Trifolium medium</name>
    <dbReference type="NCBI Taxonomy" id="97028"/>
    <lineage>
        <taxon>Eukaryota</taxon>
        <taxon>Viridiplantae</taxon>
        <taxon>Streptophyta</taxon>
        <taxon>Embryophyta</taxon>
        <taxon>Tracheophyta</taxon>
        <taxon>Spermatophyta</taxon>
        <taxon>Magnoliopsida</taxon>
        <taxon>eudicotyledons</taxon>
        <taxon>Gunneridae</taxon>
        <taxon>Pentapetalae</taxon>
        <taxon>rosids</taxon>
        <taxon>fabids</taxon>
        <taxon>Fabales</taxon>
        <taxon>Fabaceae</taxon>
        <taxon>Papilionoideae</taxon>
        <taxon>50 kb inversion clade</taxon>
        <taxon>NPAAA clade</taxon>
        <taxon>Hologalegina</taxon>
        <taxon>IRL clade</taxon>
        <taxon>Trifolieae</taxon>
        <taxon>Trifolium</taxon>
    </lineage>
</organism>
<evidence type="ECO:0000313" key="1">
    <source>
        <dbReference type="EMBL" id="MCI80216.1"/>
    </source>
</evidence>
<accession>A0A392UW27</accession>
<proteinExistence type="predicted"/>
<reference evidence="1 2" key="1">
    <citation type="journal article" date="2018" name="Front. Plant Sci.">
        <title>Red Clover (Trifolium pratense) and Zigzag Clover (T. medium) - A Picture of Genomic Similarities and Differences.</title>
        <authorList>
            <person name="Dluhosova J."/>
            <person name="Istvanek J."/>
            <person name="Nedelnik J."/>
            <person name="Repkova J."/>
        </authorList>
    </citation>
    <scope>NUCLEOTIDE SEQUENCE [LARGE SCALE GENOMIC DNA]</scope>
    <source>
        <strain evidence="2">cv. 10/8</strain>
        <tissue evidence="1">Leaf</tissue>
    </source>
</reference>
<comment type="caution">
    <text evidence="1">The sequence shown here is derived from an EMBL/GenBank/DDBJ whole genome shotgun (WGS) entry which is preliminary data.</text>
</comment>
<keyword evidence="2" id="KW-1185">Reference proteome</keyword>
<feature type="non-terminal residue" evidence="1">
    <location>
        <position position="37"/>
    </location>
</feature>
<protein>
    <submittedName>
        <fullName evidence="1">Uncharacterized protein</fullName>
    </submittedName>
</protein>
<dbReference type="AlphaFoldDB" id="A0A392UW27"/>
<name>A0A392UW27_9FABA</name>
<dbReference type="EMBL" id="LXQA010990516">
    <property type="protein sequence ID" value="MCI80216.1"/>
    <property type="molecule type" value="Genomic_DNA"/>
</dbReference>